<dbReference type="EMBL" id="JAMDKF010000011">
    <property type="protein sequence ID" value="MEE6041544.1"/>
    <property type="molecule type" value="Genomic_DNA"/>
</dbReference>
<proteinExistence type="inferred from homology"/>
<evidence type="ECO:0000313" key="15">
    <source>
        <dbReference type="Proteomes" id="UP000247594"/>
    </source>
</evidence>
<evidence type="ECO:0000256" key="2">
    <source>
        <dbReference type="ARBA" id="ARBA00010074"/>
    </source>
</evidence>
<feature type="coiled-coil region" evidence="12">
    <location>
        <begin position="17"/>
        <end position="44"/>
    </location>
</feature>
<dbReference type="SUPFAM" id="SSF102829">
    <property type="entry name" value="Cell division protein ZapA-like"/>
    <property type="match status" value="1"/>
</dbReference>
<evidence type="ECO:0000256" key="12">
    <source>
        <dbReference type="SAM" id="Coils"/>
    </source>
</evidence>
<evidence type="ECO:0000256" key="11">
    <source>
        <dbReference type="ARBA" id="ARBA00033158"/>
    </source>
</evidence>
<dbReference type="RefSeq" id="WP_035687736.1">
    <property type="nucleotide sequence ID" value="NZ_CP034110.1"/>
</dbReference>
<keyword evidence="5 14" id="KW-0132">Cell division</keyword>
<keyword evidence="8" id="KW-0131">Cell cycle</keyword>
<dbReference type="GO" id="GO:0005829">
    <property type="term" value="C:cytosol"/>
    <property type="evidence" value="ECO:0007669"/>
    <property type="project" value="TreeGrafter"/>
</dbReference>
<evidence type="ECO:0000313" key="13">
    <source>
        <dbReference type="EMBL" id="MEE6041544.1"/>
    </source>
</evidence>
<accession>A0A0F5EUZ8</accession>
<comment type="similarity">
    <text evidence="2">Belongs to the ZapA family. Type 1 subfamily.</text>
</comment>
<dbReference type="GO" id="GO:0032153">
    <property type="term" value="C:cell division site"/>
    <property type="evidence" value="ECO:0007669"/>
    <property type="project" value="TreeGrafter"/>
</dbReference>
<organism evidence="14 15">
    <name type="scientific">Avibacterium paragallinarum</name>
    <name type="common">Haemophilus gallinarum</name>
    <dbReference type="NCBI Taxonomy" id="728"/>
    <lineage>
        <taxon>Bacteria</taxon>
        <taxon>Pseudomonadati</taxon>
        <taxon>Pseudomonadota</taxon>
        <taxon>Gammaproteobacteria</taxon>
        <taxon>Pasteurellales</taxon>
        <taxon>Pasteurellaceae</taxon>
        <taxon>Avibacterium</taxon>
    </lineage>
</organism>
<dbReference type="Gene3D" id="1.20.5.50">
    <property type="match status" value="1"/>
</dbReference>
<evidence type="ECO:0000313" key="16">
    <source>
        <dbReference type="Proteomes" id="UP001347884"/>
    </source>
</evidence>
<dbReference type="InterPro" id="IPR036192">
    <property type="entry name" value="Cell_div_ZapA-like_sf"/>
</dbReference>
<dbReference type="Proteomes" id="UP000247594">
    <property type="component" value="Unassembled WGS sequence"/>
</dbReference>
<keyword evidence="7" id="KW-0717">Septation</keyword>
<dbReference type="GO" id="GO:0030428">
    <property type="term" value="C:cell septum"/>
    <property type="evidence" value="ECO:0007669"/>
    <property type="project" value="TreeGrafter"/>
</dbReference>
<evidence type="ECO:0000256" key="7">
    <source>
        <dbReference type="ARBA" id="ARBA00023210"/>
    </source>
</evidence>
<dbReference type="InterPro" id="IPR042233">
    <property type="entry name" value="Cell_div_ZapA_N"/>
</dbReference>
<dbReference type="PANTHER" id="PTHR34981">
    <property type="entry name" value="CELL DIVISION PROTEIN ZAPA"/>
    <property type="match status" value="1"/>
</dbReference>
<evidence type="ECO:0000313" key="14">
    <source>
        <dbReference type="EMBL" id="PXZ38908.1"/>
    </source>
</evidence>
<dbReference type="GO" id="GO:0000921">
    <property type="term" value="P:septin ring assembly"/>
    <property type="evidence" value="ECO:0007669"/>
    <property type="project" value="TreeGrafter"/>
</dbReference>
<evidence type="ECO:0000256" key="1">
    <source>
        <dbReference type="ARBA" id="ARBA00004496"/>
    </source>
</evidence>
<dbReference type="GO" id="GO:0043093">
    <property type="term" value="P:FtsZ-dependent cytokinesis"/>
    <property type="evidence" value="ECO:0007669"/>
    <property type="project" value="TreeGrafter"/>
</dbReference>
<comment type="subcellular location">
    <subcellularLocation>
        <location evidence="1">Cytoplasm</location>
    </subcellularLocation>
</comment>
<reference evidence="13" key="3">
    <citation type="submission" date="2022-05" db="EMBL/GenBank/DDBJ databases">
        <authorList>
            <person name="Chen Y."/>
            <person name="Zhu J."/>
            <person name="Zhu K."/>
        </authorList>
    </citation>
    <scope>NUCLEOTIDE SEQUENCE</scope>
    <source>
        <strain evidence="13">AV25</strain>
    </source>
</reference>
<dbReference type="Gene3D" id="3.30.160.880">
    <property type="entry name" value="Cell division protein ZapA protomer, N-terminal domain"/>
    <property type="match status" value="1"/>
</dbReference>
<dbReference type="InterPro" id="IPR007838">
    <property type="entry name" value="Cell_div_ZapA-like"/>
</dbReference>
<dbReference type="AlphaFoldDB" id="A0A0F5EUZ8"/>
<dbReference type="Pfam" id="PF05164">
    <property type="entry name" value="ZapA"/>
    <property type="match status" value="1"/>
</dbReference>
<comment type="function">
    <text evidence="9">Activator of cell division through the inhibition of FtsZ GTPase activity, therefore promoting FtsZ assembly into bundles of protofilaments necessary for the formation of the division Z ring. It is recruited early at mid-cell but it is not essential for cell division.</text>
</comment>
<comment type="caution">
    <text evidence="14">The sequence shown here is derived from an EMBL/GenBank/DDBJ whole genome shotgun (WGS) entry which is preliminary data.</text>
</comment>
<dbReference type="GO" id="GO:0000917">
    <property type="term" value="P:division septum assembly"/>
    <property type="evidence" value="ECO:0007669"/>
    <property type="project" value="UniProtKB-KW"/>
</dbReference>
<comment type="subunit">
    <text evidence="10">Homodimer. Interacts with FtsZ.</text>
</comment>
<reference evidence="13 16" key="2">
    <citation type="journal article" date="2022" name="Front. Microbiol.">
        <title>Commensal bacteria contribute to the growth of multidrug-resistant Avibacterium paragallinarum in chickens.</title>
        <authorList>
            <person name="Zhu J."/>
            <person name="Chen Y."/>
            <person name="Wu Y."/>
            <person name="Wang Y."/>
            <person name="Zhu K."/>
        </authorList>
    </citation>
    <scope>NUCLEOTIDE SEQUENCE [LARGE SCALE GENOMIC DNA]</scope>
    <source>
        <strain evidence="13 16">AV25</strain>
    </source>
</reference>
<keyword evidence="16" id="KW-1185">Reference proteome</keyword>
<dbReference type="EMBL" id="QJPJ01000009">
    <property type="protein sequence ID" value="PXZ38908.1"/>
    <property type="molecule type" value="Genomic_DNA"/>
</dbReference>
<dbReference type="PANTHER" id="PTHR34981:SF1">
    <property type="entry name" value="CELL DIVISION PROTEIN ZAPA"/>
    <property type="match status" value="1"/>
</dbReference>
<evidence type="ECO:0000256" key="4">
    <source>
        <dbReference type="ARBA" id="ARBA00022490"/>
    </source>
</evidence>
<keyword evidence="4" id="KW-0963">Cytoplasm</keyword>
<sequence length="100" mass="11143">MSSQSIELSVLGQVLRLNCQEDQVDALRQAARALDQRVSEMKERTGILQLDKVLSIVALNLSYELIQQQQVAQKIENVVSTQIKQLDSSLESFLAQKATA</sequence>
<evidence type="ECO:0000256" key="6">
    <source>
        <dbReference type="ARBA" id="ARBA00023054"/>
    </source>
</evidence>
<reference evidence="14 15" key="1">
    <citation type="submission" date="2018-06" db="EMBL/GenBank/DDBJ databases">
        <authorList>
            <person name="Teymurazov M."/>
            <person name="Kislichkina A."/>
            <person name="Abaymova A."/>
            <person name="Mukhina T."/>
            <person name="Mayskaya N."/>
            <person name="Svetoch E."/>
            <person name="Bogun A."/>
        </authorList>
    </citation>
    <scope>NUCLEOTIDE SEQUENCE [LARGE SCALE GENOMIC DNA]</scope>
    <source>
        <strain evidence="14 15">SCPM-O-B-8406</strain>
    </source>
</reference>
<gene>
    <name evidence="13" type="primary">zapA</name>
    <name evidence="14" type="ORF">DM482_06895</name>
    <name evidence="13" type="ORF">M5S13_06545</name>
</gene>
<dbReference type="Proteomes" id="UP001347884">
    <property type="component" value="Unassembled WGS sequence"/>
</dbReference>
<protein>
    <recommendedName>
        <fullName evidence="3">Cell division protein ZapA</fullName>
    </recommendedName>
    <alternativeName>
        <fullName evidence="11">Z ring-associated protein ZapA</fullName>
    </alternativeName>
</protein>
<evidence type="ECO:0000256" key="5">
    <source>
        <dbReference type="ARBA" id="ARBA00022618"/>
    </source>
</evidence>
<name>A0A0F5EUZ8_AVIPA</name>
<evidence type="ECO:0000256" key="10">
    <source>
        <dbReference type="ARBA" id="ARBA00026068"/>
    </source>
</evidence>
<evidence type="ECO:0000256" key="3">
    <source>
        <dbReference type="ARBA" id="ARBA00015195"/>
    </source>
</evidence>
<dbReference type="GeneID" id="66256375"/>
<evidence type="ECO:0000256" key="9">
    <source>
        <dbReference type="ARBA" id="ARBA00024910"/>
    </source>
</evidence>
<dbReference type="KEGG" id="apag:EIA51_02835"/>
<evidence type="ECO:0000256" key="8">
    <source>
        <dbReference type="ARBA" id="ARBA00023306"/>
    </source>
</evidence>
<keyword evidence="6 12" id="KW-0175">Coiled coil</keyword>